<feature type="compositionally biased region" description="Polar residues" evidence="9">
    <location>
        <begin position="12"/>
        <end position="42"/>
    </location>
</feature>
<evidence type="ECO:0000256" key="2">
    <source>
        <dbReference type="ARBA" id="ARBA00022723"/>
    </source>
</evidence>
<organism evidence="11 12">
    <name type="scientific">Araneus ventricosus</name>
    <name type="common">Orbweaver spider</name>
    <name type="synonym">Epeira ventricosa</name>
    <dbReference type="NCBI Taxonomy" id="182803"/>
    <lineage>
        <taxon>Eukaryota</taxon>
        <taxon>Metazoa</taxon>
        <taxon>Ecdysozoa</taxon>
        <taxon>Arthropoda</taxon>
        <taxon>Chelicerata</taxon>
        <taxon>Arachnida</taxon>
        <taxon>Araneae</taxon>
        <taxon>Araneomorphae</taxon>
        <taxon>Entelegynae</taxon>
        <taxon>Araneoidea</taxon>
        <taxon>Araneidae</taxon>
        <taxon>Araneus</taxon>
    </lineage>
</organism>
<evidence type="ECO:0000256" key="8">
    <source>
        <dbReference type="PROSITE-ProRule" id="PRU00042"/>
    </source>
</evidence>
<evidence type="ECO:0000256" key="6">
    <source>
        <dbReference type="ARBA" id="ARBA00023125"/>
    </source>
</evidence>
<feature type="region of interest" description="Disordered" evidence="9">
    <location>
        <begin position="125"/>
        <end position="151"/>
    </location>
</feature>
<dbReference type="PANTHER" id="PTHR24404">
    <property type="entry name" value="ZINC FINGER PROTEIN"/>
    <property type="match status" value="1"/>
</dbReference>
<keyword evidence="12" id="KW-1185">Reference proteome</keyword>
<keyword evidence="3" id="KW-0677">Repeat</keyword>
<comment type="subcellular location">
    <subcellularLocation>
        <location evidence="1">Nucleus</location>
    </subcellularLocation>
</comment>
<evidence type="ECO:0000256" key="9">
    <source>
        <dbReference type="SAM" id="MobiDB-lite"/>
    </source>
</evidence>
<dbReference type="AlphaFoldDB" id="A0A4Y2TXY6"/>
<sequence>MNKPGNLVLLNTDGSSSDSTQGRNTQSATSSNWAQVTSATEENISDRIENEIKPICETSFDKSVAFSFSSGALFVIQHNGDPTDGSAAVQLELLKSNVNVRPILQDDRYNPSTAPDVSLLQCMRGDQSVDGSHPTSSPKGTDTFAGPSDADVEAHRRAEDRYFVCRMCGKSNRRRADFVVHYRTHTDKKPYACDMCEKECTTKGGLDKHRPIDNAEKLYKCPILGKAFTDAINRNTQYRNVHIAM</sequence>
<evidence type="ECO:0000256" key="5">
    <source>
        <dbReference type="ARBA" id="ARBA00022833"/>
    </source>
</evidence>
<keyword evidence="7" id="KW-0539">Nucleus</keyword>
<dbReference type="PANTHER" id="PTHR24404:SF114">
    <property type="entry name" value="KLUMPFUSS, ISOFORM B-RELATED"/>
    <property type="match status" value="1"/>
</dbReference>
<dbReference type="GO" id="GO:0008270">
    <property type="term" value="F:zinc ion binding"/>
    <property type="evidence" value="ECO:0007669"/>
    <property type="project" value="UniProtKB-KW"/>
</dbReference>
<feature type="domain" description="C2H2-type" evidence="10">
    <location>
        <begin position="163"/>
        <end position="190"/>
    </location>
</feature>
<protein>
    <recommendedName>
        <fullName evidence="10">C2H2-type domain-containing protein</fullName>
    </recommendedName>
</protein>
<dbReference type="InterPro" id="IPR013087">
    <property type="entry name" value="Znf_C2H2_type"/>
</dbReference>
<evidence type="ECO:0000313" key="11">
    <source>
        <dbReference type="EMBL" id="GBO04300.1"/>
    </source>
</evidence>
<dbReference type="EMBL" id="BGPR01031308">
    <property type="protein sequence ID" value="GBO04300.1"/>
    <property type="molecule type" value="Genomic_DNA"/>
</dbReference>
<dbReference type="GO" id="GO:0003700">
    <property type="term" value="F:DNA-binding transcription factor activity"/>
    <property type="evidence" value="ECO:0007669"/>
    <property type="project" value="TreeGrafter"/>
</dbReference>
<dbReference type="GO" id="GO:0006357">
    <property type="term" value="P:regulation of transcription by RNA polymerase II"/>
    <property type="evidence" value="ECO:0007669"/>
    <property type="project" value="TreeGrafter"/>
</dbReference>
<evidence type="ECO:0000256" key="4">
    <source>
        <dbReference type="ARBA" id="ARBA00022771"/>
    </source>
</evidence>
<evidence type="ECO:0000313" key="12">
    <source>
        <dbReference type="Proteomes" id="UP000499080"/>
    </source>
</evidence>
<accession>A0A4Y2TXY6</accession>
<evidence type="ECO:0000256" key="1">
    <source>
        <dbReference type="ARBA" id="ARBA00004123"/>
    </source>
</evidence>
<keyword evidence="5" id="KW-0862">Zinc</keyword>
<dbReference type="Proteomes" id="UP000499080">
    <property type="component" value="Unassembled WGS sequence"/>
</dbReference>
<evidence type="ECO:0000256" key="3">
    <source>
        <dbReference type="ARBA" id="ARBA00022737"/>
    </source>
</evidence>
<proteinExistence type="predicted"/>
<gene>
    <name evidence="11" type="ORF">AVEN_176253_1</name>
</gene>
<dbReference type="Gene3D" id="3.30.160.60">
    <property type="entry name" value="Classic Zinc Finger"/>
    <property type="match status" value="2"/>
</dbReference>
<keyword evidence="2" id="KW-0479">Metal-binding</keyword>
<keyword evidence="4 8" id="KW-0863">Zinc-finger</keyword>
<dbReference type="PROSITE" id="PS50157">
    <property type="entry name" value="ZINC_FINGER_C2H2_2"/>
    <property type="match status" value="2"/>
</dbReference>
<dbReference type="SUPFAM" id="SSF57667">
    <property type="entry name" value="beta-beta-alpha zinc fingers"/>
    <property type="match status" value="1"/>
</dbReference>
<dbReference type="GO" id="GO:0005634">
    <property type="term" value="C:nucleus"/>
    <property type="evidence" value="ECO:0007669"/>
    <property type="project" value="UniProtKB-SubCell"/>
</dbReference>
<name>A0A4Y2TXY6_ARAVE</name>
<feature type="region of interest" description="Disordered" evidence="9">
    <location>
        <begin position="1"/>
        <end position="42"/>
    </location>
</feature>
<dbReference type="GO" id="GO:0000978">
    <property type="term" value="F:RNA polymerase II cis-regulatory region sequence-specific DNA binding"/>
    <property type="evidence" value="ECO:0007669"/>
    <property type="project" value="TreeGrafter"/>
</dbReference>
<evidence type="ECO:0000256" key="7">
    <source>
        <dbReference type="ARBA" id="ARBA00023242"/>
    </source>
</evidence>
<feature type="domain" description="C2H2-type" evidence="10">
    <location>
        <begin position="191"/>
        <end position="218"/>
    </location>
</feature>
<reference evidence="11 12" key="1">
    <citation type="journal article" date="2019" name="Sci. Rep.">
        <title>Orb-weaving spider Araneus ventricosus genome elucidates the spidroin gene catalogue.</title>
        <authorList>
            <person name="Kono N."/>
            <person name="Nakamura H."/>
            <person name="Ohtoshi R."/>
            <person name="Moran D.A.P."/>
            <person name="Shinohara A."/>
            <person name="Yoshida Y."/>
            <person name="Fujiwara M."/>
            <person name="Mori M."/>
            <person name="Tomita M."/>
            <person name="Arakawa K."/>
        </authorList>
    </citation>
    <scope>NUCLEOTIDE SEQUENCE [LARGE SCALE GENOMIC DNA]</scope>
</reference>
<dbReference type="InterPro" id="IPR036236">
    <property type="entry name" value="Znf_C2H2_sf"/>
</dbReference>
<comment type="caution">
    <text evidence="11">The sequence shown here is derived from an EMBL/GenBank/DDBJ whole genome shotgun (WGS) entry which is preliminary data.</text>
</comment>
<feature type="compositionally biased region" description="Polar residues" evidence="9">
    <location>
        <begin position="129"/>
        <end position="140"/>
    </location>
</feature>
<keyword evidence="6" id="KW-0238">DNA-binding</keyword>
<dbReference type="InterPro" id="IPR050589">
    <property type="entry name" value="Ikaros_C2H2-ZF"/>
</dbReference>
<dbReference type="Pfam" id="PF00096">
    <property type="entry name" value="zf-C2H2"/>
    <property type="match status" value="1"/>
</dbReference>
<dbReference type="SMART" id="SM00355">
    <property type="entry name" value="ZnF_C2H2"/>
    <property type="match status" value="2"/>
</dbReference>
<evidence type="ECO:0000259" key="10">
    <source>
        <dbReference type="PROSITE" id="PS50157"/>
    </source>
</evidence>
<dbReference type="OrthoDB" id="6365676at2759"/>